<dbReference type="InterPro" id="IPR019775">
    <property type="entry name" value="WD40_repeat_CS"/>
</dbReference>
<dbReference type="PROSITE" id="PS00678">
    <property type="entry name" value="WD_REPEATS_1"/>
    <property type="match status" value="1"/>
</dbReference>
<keyword evidence="4" id="KW-0472">Membrane</keyword>
<reference evidence="5 6" key="1">
    <citation type="submission" date="2018-08" db="EMBL/GenBank/DDBJ databases">
        <title>Aphanomyces genome sequencing and annotation.</title>
        <authorList>
            <person name="Minardi D."/>
            <person name="Oidtmann B."/>
            <person name="Van Der Giezen M."/>
            <person name="Studholme D.J."/>
        </authorList>
    </citation>
    <scope>NUCLEOTIDE SEQUENCE [LARGE SCALE GENOMIC DNA]</scope>
    <source>
        <strain evidence="5 6">NJM0002</strain>
    </source>
</reference>
<accession>A0A418AU08</accession>
<evidence type="ECO:0000313" key="6">
    <source>
        <dbReference type="Proteomes" id="UP000285060"/>
    </source>
</evidence>
<evidence type="ECO:0000256" key="2">
    <source>
        <dbReference type="ARBA" id="ARBA00022737"/>
    </source>
</evidence>
<dbReference type="SUPFAM" id="SSF50998">
    <property type="entry name" value="Quinoprotein alcohol dehydrogenase-like"/>
    <property type="match status" value="1"/>
</dbReference>
<dbReference type="InterPro" id="IPR011047">
    <property type="entry name" value="Quinoprotein_ADH-like_sf"/>
</dbReference>
<proteinExistence type="predicted"/>
<dbReference type="Proteomes" id="UP000285060">
    <property type="component" value="Unassembled WGS sequence"/>
</dbReference>
<keyword evidence="1 3" id="KW-0853">WD repeat</keyword>
<evidence type="ECO:0000313" key="5">
    <source>
        <dbReference type="EMBL" id="RHY28872.1"/>
    </source>
</evidence>
<dbReference type="Pfam" id="PF00400">
    <property type="entry name" value="WD40"/>
    <property type="match status" value="1"/>
</dbReference>
<feature type="repeat" description="WD" evidence="3">
    <location>
        <begin position="220"/>
        <end position="256"/>
    </location>
</feature>
<dbReference type="PANTHER" id="PTHR40861">
    <property type="entry name" value="DUF2183 DOMAIN-CONTAINING PROTEIN"/>
    <property type="match status" value="1"/>
</dbReference>
<name>A0A418AU08_9STRA</name>
<dbReference type="VEuPathDB" id="FungiDB:H310_04146"/>
<dbReference type="InterPro" id="IPR001680">
    <property type="entry name" value="WD40_rpt"/>
</dbReference>
<keyword evidence="4" id="KW-0812">Transmembrane</keyword>
<feature type="transmembrane region" description="Helical" evidence="4">
    <location>
        <begin position="451"/>
        <end position="472"/>
    </location>
</feature>
<feature type="transmembrane region" description="Helical" evidence="4">
    <location>
        <begin position="510"/>
        <end position="528"/>
    </location>
</feature>
<gene>
    <name evidence="5" type="ORF">DYB32_005638</name>
</gene>
<dbReference type="PROSITE" id="PS50294">
    <property type="entry name" value="WD_REPEATS_REGION"/>
    <property type="match status" value="2"/>
</dbReference>
<dbReference type="SMART" id="SM00320">
    <property type="entry name" value="WD40"/>
    <property type="match status" value="6"/>
</dbReference>
<feature type="repeat" description="WD" evidence="3">
    <location>
        <begin position="1"/>
        <end position="34"/>
    </location>
</feature>
<comment type="caution">
    <text evidence="5">The sequence shown here is derived from an EMBL/GenBank/DDBJ whole genome shotgun (WGS) entry which is preliminary data.</text>
</comment>
<protein>
    <recommendedName>
        <fullName evidence="7">DUF2183 domain-containing protein</fullName>
    </recommendedName>
</protein>
<evidence type="ECO:0008006" key="7">
    <source>
        <dbReference type="Google" id="ProtNLM"/>
    </source>
</evidence>
<dbReference type="PROSITE" id="PS50082">
    <property type="entry name" value="WD_REPEATS_2"/>
    <property type="match status" value="2"/>
</dbReference>
<dbReference type="InterPro" id="IPR015943">
    <property type="entry name" value="WD40/YVTN_repeat-like_dom_sf"/>
</dbReference>
<feature type="transmembrane region" description="Helical" evidence="4">
    <location>
        <begin position="478"/>
        <end position="498"/>
    </location>
</feature>
<dbReference type="VEuPathDB" id="FungiDB:H310_08519"/>
<dbReference type="Gene3D" id="2.130.10.10">
    <property type="entry name" value="YVTN repeat-like/Quinoprotein amine dehydrogenase"/>
    <property type="match status" value="3"/>
</dbReference>
<evidence type="ECO:0000256" key="1">
    <source>
        <dbReference type="ARBA" id="ARBA00022574"/>
    </source>
</evidence>
<organism evidence="5 6">
    <name type="scientific">Aphanomyces invadans</name>
    <dbReference type="NCBI Taxonomy" id="157072"/>
    <lineage>
        <taxon>Eukaryota</taxon>
        <taxon>Sar</taxon>
        <taxon>Stramenopiles</taxon>
        <taxon>Oomycota</taxon>
        <taxon>Saprolegniomycetes</taxon>
        <taxon>Saprolegniales</taxon>
        <taxon>Verrucalvaceae</taxon>
        <taxon>Aphanomyces</taxon>
    </lineage>
</organism>
<keyword evidence="4" id="KW-1133">Transmembrane helix</keyword>
<dbReference type="PANTHER" id="PTHR40861:SF1">
    <property type="entry name" value="PHOSPHATIDATE PHOSPHATASE APP1 CATALYTIC DOMAIN-CONTAINING PROTEIN"/>
    <property type="match status" value="1"/>
</dbReference>
<keyword evidence="6" id="KW-1185">Reference proteome</keyword>
<keyword evidence="2" id="KW-0677">Repeat</keyword>
<sequence length="1560" mass="171364">MKIAFSPDDHFLVASGADGRVILWDMRTSEVIFTKSFPSPVAIVNWGRVEEKSRRPKYTLTFACSSQLVVNDLSYDIACMQYKLESFPCAMPSTGLVRDYLTATMTQNKDVLLAGTIAGELVVFNTDARVFKSTIPISTNGVHSIVCDSTSGFIFVGAGDGGLKKLVGAQVDWNLVGHVQLLGGIVGLAVTCDGGALVAGTTAGKLYQVSTADLRVRELATSHLAPVTAVAFGNGRSDSFVSLAKDGTLKVWDLSTYTVRCMAADNAAGRSVCYAPSPVQPGSVWIVSGWSDGWLRCYDEATGVTTAKIVVSGASDGGVNVWSLATRELLLQFHEHKRGVTQVLVDIVKPHWIHSCGLDRALFIYDVKAERRVMVHQVREGAFLTMSQRLDSENEIVTGGADGRVLFWDCDVTEHVKLMSDPNRMGIASLQVSPSGRLPSIMAAPAKLRKFNMGIIVLVLALLLTMVVAFVFLAFFSFAPVLCACCVGILYVIGLYLGFESKAWHHAQEFENRFWTVMAFLFSTALFYSKDSPFAIGRYSTSLGCVLVIAFTLAVQFLDRHIHREQLANQGRITRSQLPLATKDINLAHTKTSIIAQCVASVDPIYLPSTINLIVNGDAVKGQEQRVLDILMKAEKTELNYILGHIQLALLFYKVKDPCRTHICQLLCETRVMELTVNSRAIVLDALMLMKLSAHAKGELWAKNILLRTTGDDLSIRSPRKLRGHECRISSLVNSHHACVAAVLNHIQRQARFQLAHMQISTKNIGGKRKQLEWRKVLSDVDDTLESSGGMWPAGVDRSYPRHTVYPGVLAFYRELDLGPNAPSSTWEPGRLGNLTFISARPHVYKDLSEKKSIKKFDRLHSTRGLHCLPSMLAGSVASGTAFVVKGDLEPMALKKFENFREYYAIYPEYKHIFIGDNGQGDVRAAQLIADTYGPSVLEAGYFHLVQPLESTHGFVDKDTYKRQNIFFFETYVGAAVRAYRMHQISKRGLHQVAEEASATFLAMQWKPHDADRRELNRIKLNADFALANEILQEQSVPLIGKPQKYDVGTCMETPFGNGMLVAYNAVTGIYSVDLIEWWSRSGHTKVYLPEDSLSNAKRPLNDFSLATVAISIQHSHNPASYVRTSMVSSMDPLLLSQGVVPLRTAVSTPFGPGVVLAYRPDHIYVIQLSTLNRKAHCQRDHVRALVVPQDNTPSPSSSSRSFVRSSIGYIAKKLKVGFMTSPSQGPTLSSPVLGIDSPELMALEATTAPFPTHSRVLTPFGVAVVVAFKAPVYEVHLVDTALASAKVAVQQAHVSLLSTPHPDHHPLPVQSLVVAAPFGYGRVRRFRSKDSIYEVEFVQNRHGMVGFIHASKVAPVQQPTPRRWNVQTRVQTPFGPGVVAVETNERGVVGVTLSAASLHQSKVFVQADALVEELEVKPSLGLLSRLRRSTMWFESKPHDAATAMLPVNPPAVHPKLGKPVRTLWGPGILTAVRPTDNVHIVMFKTGMQAFLVAGSVGEVVQAAMGEVVKTPYGKGVVLTYHPTRTGVFIVQFSFGIGYIQARDLERLPDRDPPASCAIM</sequence>
<dbReference type="EMBL" id="QUSY01000512">
    <property type="protein sequence ID" value="RHY28872.1"/>
    <property type="molecule type" value="Genomic_DNA"/>
</dbReference>
<feature type="transmembrane region" description="Helical" evidence="4">
    <location>
        <begin position="540"/>
        <end position="558"/>
    </location>
</feature>
<evidence type="ECO:0000256" key="4">
    <source>
        <dbReference type="SAM" id="Phobius"/>
    </source>
</evidence>
<evidence type="ECO:0000256" key="3">
    <source>
        <dbReference type="PROSITE-ProRule" id="PRU00221"/>
    </source>
</evidence>